<accession>A0A4Y2TRP4</accession>
<dbReference type="EMBL" id="BGPR01030404">
    <property type="protein sequence ID" value="GBO02912.1"/>
    <property type="molecule type" value="Genomic_DNA"/>
</dbReference>
<evidence type="ECO:0000313" key="1">
    <source>
        <dbReference type="EMBL" id="GBO02912.1"/>
    </source>
</evidence>
<reference evidence="1 2" key="1">
    <citation type="journal article" date="2019" name="Sci. Rep.">
        <title>Orb-weaving spider Araneus ventricosus genome elucidates the spidroin gene catalogue.</title>
        <authorList>
            <person name="Kono N."/>
            <person name="Nakamura H."/>
            <person name="Ohtoshi R."/>
            <person name="Moran D.A.P."/>
            <person name="Shinohara A."/>
            <person name="Yoshida Y."/>
            <person name="Fujiwara M."/>
            <person name="Mori M."/>
            <person name="Tomita M."/>
            <person name="Arakawa K."/>
        </authorList>
    </citation>
    <scope>NUCLEOTIDE SEQUENCE [LARGE SCALE GENOMIC DNA]</scope>
</reference>
<name>A0A4Y2TRP4_ARAVE</name>
<proteinExistence type="predicted"/>
<gene>
    <name evidence="1" type="ORF">AVEN_269328_1</name>
</gene>
<organism evidence="1 2">
    <name type="scientific">Araneus ventricosus</name>
    <name type="common">Orbweaver spider</name>
    <name type="synonym">Epeira ventricosa</name>
    <dbReference type="NCBI Taxonomy" id="182803"/>
    <lineage>
        <taxon>Eukaryota</taxon>
        <taxon>Metazoa</taxon>
        <taxon>Ecdysozoa</taxon>
        <taxon>Arthropoda</taxon>
        <taxon>Chelicerata</taxon>
        <taxon>Arachnida</taxon>
        <taxon>Araneae</taxon>
        <taxon>Araneomorphae</taxon>
        <taxon>Entelegynae</taxon>
        <taxon>Araneoidea</taxon>
        <taxon>Araneidae</taxon>
        <taxon>Araneus</taxon>
    </lineage>
</organism>
<evidence type="ECO:0000313" key="2">
    <source>
        <dbReference type="Proteomes" id="UP000499080"/>
    </source>
</evidence>
<sequence length="87" mass="9897">MRSFRMCKQVPAPPGGIVMDMWLCWAHHTFYGRGGGGAEDGNKPQFPIIAMAAWSFSLSRVLRQDRVNKSFMVIMNKVNMGFLYKPQ</sequence>
<dbReference type="AlphaFoldDB" id="A0A4Y2TRP4"/>
<dbReference type="Proteomes" id="UP000499080">
    <property type="component" value="Unassembled WGS sequence"/>
</dbReference>
<protein>
    <submittedName>
        <fullName evidence="1">Uncharacterized protein</fullName>
    </submittedName>
</protein>
<comment type="caution">
    <text evidence="1">The sequence shown here is derived from an EMBL/GenBank/DDBJ whole genome shotgun (WGS) entry which is preliminary data.</text>
</comment>
<keyword evidence="2" id="KW-1185">Reference proteome</keyword>